<evidence type="ECO:0000259" key="1">
    <source>
        <dbReference type="Pfam" id="PF13271"/>
    </source>
</evidence>
<keyword evidence="3" id="KW-1185">Reference proteome</keyword>
<dbReference type="AlphaFoldDB" id="A0AA51N854"/>
<dbReference type="Pfam" id="PF13271">
    <property type="entry name" value="DUF4062"/>
    <property type="match status" value="1"/>
</dbReference>
<dbReference type="EMBL" id="CP129970">
    <property type="protein sequence ID" value="WMN07709.1"/>
    <property type="molecule type" value="Genomic_DNA"/>
</dbReference>
<sequence>MNDKLEVSIIYSERDNEPILDDKGWVSYFEKFLFMMLKQTMNREIKINLISDETPQFKFGKNSLFIPILSPDFILSGACLDRIEELFQPAKAEKANETTFPVFKSPLAYVDMPEKLKALRSYIFYLNTENEEQELMEFFSKEAEKGYWMKMVDLCFDIYETILKMNHKESEKEKHGRRAIYLAETGQDLAGARNIIKRELTRHGYEVFPKSLLPHTSAAIKKSIKADLEKCHFSIHMIGASYGTIPNGSENSIMDIQNSMAADFAKSHSSDFNRLIWISPALKYASEKQRSFIHNIKRDDKVSFGAEVLQTSLEDFKNTLWEELLDKGLNKKLRSQKEYNEQEKPIIYLIYDEIDSISATKLKQDIQQFDVELITLDAQGGLMDLRNRHIDALKKMDAAIVYQSEVNNQWVYMKLLDLLKAPGFGRSKPVLGKLLISEKSKGTEDEFISRYEVEVDTSKDSKNLSKFISDVKVAFDESHANVARES</sequence>
<feature type="domain" description="DUF4062" evidence="1">
    <location>
        <begin position="180"/>
        <end position="254"/>
    </location>
</feature>
<dbReference type="Proteomes" id="UP001244443">
    <property type="component" value="Chromosome"/>
</dbReference>
<evidence type="ECO:0000313" key="2">
    <source>
        <dbReference type="EMBL" id="WMN07709.1"/>
    </source>
</evidence>
<dbReference type="RefSeq" id="WP_308357921.1">
    <property type="nucleotide sequence ID" value="NZ_CP129970.2"/>
</dbReference>
<proteinExistence type="predicted"/>
<evidence type="ECO:0000313" key="3">
    <source>
        <dbReference type="Proteomes" id="UP001244443"/>
    </source>
</evidence>
<name>A0AA51N854_9BACT</name>
<dbReference type="InterPro" id="IPR025139">
    <property type="entry name" value="DUF4062"/>
</dbReference>
<accession>A0AA51N854</accession>
<reference evidence="2" key="1">
    <citation type="submission" date="2023-08" db="EMBL/GenBank/DDBJ databases">
        <title>Comparative genomics and taxonomic characterization of three novel marine species of genus Marivirga.</title>
        <authorList>
            <person name="Muhammad N."/>
            <person name="Kim S.-G."/>
        </authorList>
    </citation>
    <scope>NUCLEOTIDE SEQUENCE [LARGE SCALE GENOMIC DNA]</scope>
    <source>
        <strain evidence="2">ABR2-2</strain>
    </source>
</reference>
<gene>
    <name evidence="2" type="ORF">QYS48_29625</name>
</gene>
<organism evidence="2 3">
    <name type="scientific">Marivirga arenosa</name>
    <dbReference type="NCBI Taxonomy" id="3059076"/>
    <lineage>
        <taxon>Bacteria</taxon>
        <taxon>Pseudomonadati</taxon>
        <taxon>Bacteroidota</taxon>
        <taxon>Cytophagia</taxon>
        <taxon>Cytophagales</taxon>
        <taxon>Marivirgaceae</taxon>
        <taxon>Marivirga</taxon>
    </lineage>
</organism>
<protein>
    <submittedName>
        <fullName evidence="2">DUF4062 domain-containing protein</fullName>
    </submittedName>
</protein>